<dbReference type="PRINTS" id="PR00344">
    <property type="entry name" value="BCTRLSENSOR"/>
</dbReference>
<dbReference type="InterPro" id="IPR013655">
    <property type="entry name" value="PAS_fold_3"/>
</dbReference>
<dbReference type="CDD" id="cd00075">
    <property type="entry name" value="HATPase"/>
    <property type="match status" value="1"/>
</dbReference>
<keyword evidence="8" id="KW-0175">Coiled coil</keyword>
<name>A0A1G7PQ47_9SPHI</name>
<dbReference type="SUPFAM" id="SSF55874">
    <property type="entry name" value="ATPase domain of HSP90 chaperone/DNA topoisomerase II/histidine kinase"/>
    <property type="match status" value="1"/>
</dbReference>
<dbReference type="NCBIfam" id="TIGR00229">
    <property type="entry name" value="sensory_box"/>
    <property type="match status" value="2"/>
</dbReference>
<dbReference type="Gene3D" id="3.30.565.10">
    <property type="entry name" value="Histidine kinase-like ATPase, C-terminal domain"/>
    <property type="match status" value="1"/>
</dbReference>
<dbReference type="InterPro" id="IPR001610">
    <property type="entry name" value="PAC"/>
</dbReference>
<accession>A0A1G7PQ47</accession>
<keyword evidence="6" id="KW-0902">Two-component regulatory system</keyword>
<dbReference type="SUPFAM" id="SSF47384">
    <property type="entry name" value="Homodimeric domain of signal transducing histidine kinase"/>
    <property type="match status" value="1"/>
</dbReference>
<dbReference type="RefSeq" id="WP_091162823.1">
    <property type="nucleotide sequence ID" value="NZ_FNCG01000001.1"/>
</dbReference>
<dbReference type="Pfam" id="PF02518">
    <property type="entry name" value="HATPase_c"/>
    <property type="match status" value="1"/>
</dbReference>
<dbReference type="SUPFAM" id="SSF55785">
    <property type="entry name" value="PYP-like sensor domain (PAS domain)"/>
    <property type="match status" value="2"/>
</dbReference>
<keyword evidence="3" id="KW-0597">Phosphoprotein</keyword>
<evidence type="ECO:0000256" key="3">
    <source>
        <dbReference type="ARBA" id="ARBA00022553"/>
    </source>
</evidence>
<keyword evidence="12" id="KW-1185">Reference proteome</keyword>
<evidence type="ECO:0000256" key="2">
    <source>
        <dbReference type="ARBA" id="ARBA00012438"/>
    </source>
</evidence>
<feature type="domain" description="Histidine kinase" evidence="9">
    <location>
        <begin position="339"/>
        <end position="554"/>
    </location>
</feature>
<dbReference type="SMART" id="SM00388">
    <property type="entry name" value="HisKA"/>
    <property type="match status" value="1"/>
</dbReference>
<dbReference type="Gene3D" id="1.10.287.130">
    <property type="match status" value="1"/>
</dbReference>
<dbReference type="EC" id="2.7.13.3" evidence="2"/>
<evidence type="ECO:0000256" key="6">
    <source>
        <dbReference type="ARBA" id="ARBA00023012"/>
    </source>
</evidence>
<organism evidence="11 12">
    <name type="scientific">Mucilaginibacter gossypii</name>
    <dbReference type="NCBI Taxonomy" id="551996"/>
    <lineage>
        <taxon>Bacteria</taxon>
        <taxon>Pseudomonadati</taxon>
        <taxon>Bacteroidota</taxon>
        <taxon>Sphingobacteriia</taxon>
        <taxon>Sphingobacteriales</taxon>
        <taxon>Sphingobacteriaceae</taxon>
        <taxon>Mucilaginibacter</taxon>
    </lineage>
</organism>
<evidence type="ECO:0000313" key="11">
    <source>
        <dbReference type="EMBL" id="SDF88393.1"/>
    </source>
</evidence>
<evidence type="ECO:0000256" key="4">
    <source>
        <dbReference type="ARBA" id="ARBA00022679"/>
    </source>
</evidence>
<reference evidence="12" key="1">
    <citation type="submission" date="2016-10" db="EMBL/GenBank/DDBJ databases">
        <authorList>
            <person name="Varghese N."/>
            <person name="Submissions S."/>
        </authorList>
    </citation>
    <scope>NUCLEOTIDE SEQUENCE [LARGE SCALE GENOMIC DNA]</scope>
    <source>
        <strain evidence="12">Gh-67</strain>
    </source>
</reference>
<dbReference type="InterPro" id="IPR035965">
    <property type="entry name" value="PAS-like_dom_sf"/>
</dbReference>
<dbReference type="InterPro" id="IPR036890">
    <property type="entry name" value="HATPase_C_sf"/>
</dbReference>
<dbReference type="PROSITE" id="PS50109">
    <property type="entry name" value="HIS_KIN"/>
    <property type="match status" value="1"/>
</dbReference>
<feature type="domain" description="PAC" evidence="10">
    <location>
        <begin position="283"/>
        <end position="335"/>
    </location>
</feature>
<dbReference type="PROSITE" id="PS50113">
    <property type="entry name" value="PAC"/>
    <property type="match status" value="1"/>
</dbReference>
<evidence type="ECO:0000259" key="9">
    <source>
        <dbReference type="PROSITE" id="PS50109"/>
    </source>
</evidence>
<evidence type="ECO:0000256" key="1">
    <source>
        <dbReference type="ARBA" id="ARBA00000085"/>
    </source>
</evidence>
<dbReference type="GO" id="GO:0000155">
    <property type="term" value="F:phosphorelay sensor kinase activity"/>
    <property type="evidence" value="ECO:0007669"/>
    <property type="project" value="InterPro"/>
</dbReference>
<sequence length="555" mass="63126">MEPDKLTYEQLLAENNKLRYQLEEATDVISAIRNGQVDAFIVKDDEGHQLYTLKTADQTYRVFIEKMNEGAVTLNGDGTILYSNSSFAAMVNEPLEKVIGLDFNAFVAEVSVEKYKQIIRDGWNADCKGEVLLSNRDGKLTPCLLSSTTLDLDEGTALSLILTDLTAQKETEWELKIKNDQLEEAQNIAERLNNDLEDTVRERTNDLLISREHFKLLANNITQMTWTNLPGGEVDFYNQRWFDYTGRRYGETAGWGWQQIVHPDDLQKTMSAYLESLQSGSVYELENRYLRWDNTYRWHLNRAVPLRDDNGEILFWVGTATDIEEQKKQLDLKDEFIGVASHELKTPLTSLKGYLQLILAYKKEEVPSIVKQYIEKAGTALNKLQRLVNDLLDVSKIHAGGLEYARAKINLRDLVASTLENAIHLYPEFNFINKSETDFFIDGNAGRLEQVLINFINNSVKYSTENKNIIIETGNINGKVRVSVTDFGIGLSAAQIEHIFERFYRVEDKKFMTSGLGMGLYISAEIINNHSGDIGVESELGAGATFYFELPLLEK</sequence>
<dbReference type="CDD" id="cd00130">
    <property type="entry name" value="PAS"/>
    <property type="match status" value="2"/>
</dbReference>
<dbReference type="InterPro" id="IPR036097">
    <property type="entry name" value="HisK_dim/P_sf"/>
</dbReference>
<dbReference type="STRING" id="551996.SAMN05192573_101639"/>
<comment type="catalytic activity">
    <reaction evidence="1">
        <text>ATP + protein L-histidine = ADP + protein N-phospho-L-histidine.</text>
        <dbReference type="EC" id="2.7.13.3"/>
    </reaction>
</comment>
<dbReference type="EMBL" id="FNCG01000001">
    <property type="protein sequence ID" value="SDF88393.1"/>
    <property type="molecule type" value="Genomic_DNA"/>
</dbReference>
<proteinExistence type="predicted"/>
<dbReference type="InterPro" id="IPR000014">
    <property type="entry name" value="PAS"/>
</dbReference>
<dbReference type="AlphaFoldDB" id="A0A1G7PQ47"/>
<dbReference type="InterPro" id="IPR004358">
    <property type="entry name" value="Sig_transdc_His_kin-like_C"/>
</dbReference>
<dbReference type="Gene3D" id="3.30.450.20">
    <property type="entry name" value="PAS domain"/>
    <property type="match status" value="2"/>
</dbReference>
<dbReference type="Pfam" id="PF13426">
    <property type="entry name" value="PAS_9"/>
    <property type="match status" value="1"/>
</dbReference>
<dbReference type="PANTHER" id="PTHR43304:SF1">
    <property type="entry name" value="PAC DOMAIN-CONTAINING PROTEIN"/>
    <property type="match status" value="1"/>
</dbReference>
<dbReference type="SMART" id="SM00387">
    <property type="entry name" value="HATPase_c"/>
    <property type="match status" value="1"/>
</dbReference>
<keyword evidence="4" id="KW-0808">Transferase</keyword>
<feature type="coiled-coil region" evidence="8">
    <location>
        <begin position="168"/>
        <end position="202"/>
    </location>
</feature>
<evidence type="ECO:0000256" key="7">
    <source>
        <dbReference type="ARBA" id="ARBA00023136"/>
    </source>
</evidence>
<evidence type="ECO:0000259" key="10">
    <source>
        <dbReference type="PROSITE" id="PS50113"/>
    </source>
</evidence>
<protein>
    <recommendedName>
        <fullName evidence="2">histidine kinase</fullName>
        <ecNumber evidence="2">2.7.13.3</ecNumber>
    </recommendedName>
</protein>
<dbReference type="SMART" id="SM00091">
    <property type="entry name" value="PAS"/>
    <property type="match status" value="2"/>
</dbReference>
<dbReference type="Pfam" id="PF00512">
    <property type="entry name" value="HisKA"/>
    <property type="match status" value="1"/>
</dbReference>
<evidence type="ECO:0000313" key="12">
    <source>
        <dbReference type="Proteomes" id="UP000199705"/>
    </source>
</evidence>
<keyword evidence="5" id="KW-0418">Kinase</keyword>
<dbReference type="InterPro" id="IPR000700">
    <property type="entry name" value="PAS-assoc_C"/>
</dbReference>
<dbReference type="InterPro" id="IPR005467">
    <property type="entry name" value="His_kinase_dom"/>
</dbReference>
<evidence type="ECO:0000256" key="5">
    <source>
        <dbReference type="ARBA" id="ARBA00022777"/>
    </source>
</evidence>
<dbReference type="Proteomes" id="UP000199705">
    <property type="component" value="Unassembled WGS sequence"/>
</dbReference>
<dbReference type="FunFam" id="3.30.565.10:FF:000006">
    <property type="entry name" value="Sensor histidine kinase WalK"/>
    <property type="match status" value="1"/>
</dbReference>
<keyword evidence="7" id="KW-0472">Membrane</keyword>
<dbReference type="InterPro" id="IPR003594">
    <property type="entry name" value="HATPase_dom"/>
</dbReference>
<dbReference type="CDD" id="cd00082">
    <property type="entry name" value="HisKA"/>
    <property type="match status" value="1"/>
</dbReference>
<dbReference type="SMART" id="SM00086">
    <property type="entry name" value="PAC"/>
    <property type="match status" value="2"/>
</dbReference>
<gene>
    <name evidence="11" type="ORF">SAMN05192573_101639</name>
</gene>
<dbReference type="FunFam" id="3.30.450.20:FF:000099">
    <property type="entry name" value="Sensory box sensor histidine kinase"/>
    <property type="match status" value="1"/>
</dbReference>
<dbReference type="PANTHER" id="PTHR43304">
    <property type="entry name" value="PHYTOCHROME-LIKE PROTEIN CPH1"/>
    <property type="match status" value="1"/>
</dbReference>
<dbReference type="InterPro" id="IPR003661">
    <property type="entry name" value="HisK_dim/P_dom"/>
</dbReference>
<dbReference type="FunFam" id="1.10.287.130:FF:000001">
    <property type="entry name" value="Two-component sensor histidine kinase"/>
    <property type="match status" value="1"/>
</dbReference>
<dbReference type="Pfam" id="PF08447">
    <property type="entry name" value="PAS_3"/>
    <property type="match status" value="1"/>
</dbReference>
<evidence type="ECO:0000256" key="8">
    <source>
        <dbReference type="SAM" id="Coils"/>
    </source>
</evidence>
<dbReference type="InterPro" id="IPR052162">
    <property type="entry name" value="Sensor_kinase/Photoreceptor"/>
</dbReference>